<proteinExistence type="predicted"/>
<sequence>MIDEVRDHWYLRPGWRVGRSFYTWHLTFADSPSVADLADSYADVVARMPGLTPVTPQWLHLTMQGVGFTDRVPDADLTEIIEATKSRLSRVSPFEVTIGPAVLDAESLQLPVAPVAPLQNLRDHLRAAIGDAWGPDAIPELPHLTPHISLGYWNRPAPAAPLATLLSTSPTHTATTPITAISLIALTRTTHLYTWTPTTTLTLS</sequence>
<dbReference type="Pfam" id="PF13563">
    <property type="entry name" value="2_5_RNA_ligase2"/>
    <property type="match status" value="1"/>
</dbReference>
<reference evidence="2" key="1">
    <citation type="submission" date="2019-09" db="EMBL/GenBank/DDBJ databases">
        <title>Antimicrobial potential of Antarctic Bacteria.</title>
        <authorList>
            <person name="Benaud N."/>
            <person name="Edwards R.J."/>
            <person name="Ferrari B.C."/>
        </authorList>
    </citation>
    <scope>NUCLEOTIDE SEQUENCE [LARGE SCALE GENOMIC DNA]</scope>
    <source>
        <strain evidence="2">SPB151</strain>
    </source>
</reference>
<name>A0A7G6WYL3_9ACTN</name>
<keyword evidence="2" id="KW-1185">Reference proteome</keyword>
<evidence type="ECO:0000313" key="2">
    <source>
        <dbReference type="Proteomes" id="UP000515563"/>
    </source>
</evidence>
<dbReference type="GO" id="GO:0016874">
    <property type="term" value="F:ligase activity"/>
    <property type="evidence" value="ECO:0007669"/>
    <property type="project" value="UniProtKB-KW"/>
</dbReference>
<dbReference type="EMBL" id="CP043661">
    <property type="protein sequence ID" value="QNE19078.1"/>
    <property type="molecule type" value="Genomic_DNA"/>
</dbReference>
<organism evidence="1 2">
    <name type="scientific">Kribbella qitaiheensis</name>
    <dbReference type="NCBI Taxonomy" id="1544730"/>
    <lineage>
        <taxon>Bacteria</taxon>
        <taxon>Bacillati</taxon>
        <taxon>Actinomycetota</taxon>
        <taxon>Actinomycetes</taxon>
        <taxon>Propionibacteriales</taxon>
        <taxon>Kribbellaceae</taxon>
        <taxon>Kribbella</taxon>
    </lineage>
</organism>
<dbReference type="Gene3D" id="3.90.1140.10">
    <property type="entry name" value="Cyclic phosphodiesterase"/>
    <property type="match status" value="1"/>
</dbReference>
<accession>A0A7G6WYL3</accession>
<dbReference type="InterPro" id="IPR009097">
    <property type="entry name" value="Cyclic_Pdiesterase"/>
</dbReference>
<dbReference type="RefSeq" id="WP_185448361.1">
    <property type="nucleotide sequence ID" value="NZ_CP043661.1"/>
</dbReference>
<reference evidence="1 2" key="2">
    <citation type="journal article" date="2020" name="Microbiol. Resour. Announc.">
        <title>Antarctic desert soil bacteria exhibit high novel natural product potential, evaluated through long-read genome sequencing and comparative genomics.</title>
        <authorList>
            <person name="Benaud N."/>
            <person name="Edwards R.J."/>
            <person name="Amos T.G."/>
            <person name="D'Agostino P.M."/>
            <person name="Gutierrez-Chavez C."/>
            <person name="Montgomery K."/>
            <person name="Nicetic I."/>
            <person name="Ferrari B.C."/>
        </authorList>
    </citation>
    <scope>NUCLEOTIDE SEQUENCE [LARGE SCALE GENOMIC DNA]</scope>
    <source>
        <strain evidence="1 2">SPB151</strain>
    </source>
</reference>
<dbReference type="AlphaFoldDB" id="A0A7G6WYL3"/>
<evidence type="ECO:0000313" key="1">
    <source>
        <dbReference type="EMBL" id="QNE19078.1"/>
    </source>
</evidence>
<keyword evidence="1" id="KW-0436">Ligase</keyword>
<gene>
    <name evidence="1" type="ORF">F1D05_15570</name>
</gene>
<dbReference type="KEGG" id="kqi:F1D05_15570"/>
<dbReference type="Proteomes" id="UP000515563">
    <property type="component" value="Chromosome"/>
</dbReference>
<dbReference type="SUPFAM" id="SSF55144">
    <property type="entry name" value="LigT-like"/>
    <property type="match status" value="1"/>
</dbReference>
<protein>
    <submittedName>
        <fullName evidence="1">2'-5' RNA ligase family protein</fullName>
    </submittedName>
</protein>